<evidence type="ECO:0000313" key="6">
    <source>
        <dbReference type="Proteomes" id="UP000054408"/>
    </source>
</evidence>
<dbReference type="OrthoDB" id="239701at2759"/>
<dbReference type="Gene3D" id="3.30.2160.10">
    <property type="entry name" value="Hect, E3 ligase catalytic domain"/>
    <property type="match status" value="1"/>
</dbReference>
<proteinExistence type="predicted"/>
<dbReference type="Pfam" id="PF00632">
    <property type="entry name" value="HECT"/>
    <property type="match status" value="1"/>
</dbReference>
<keyword evidence="6" id="KW-1185">Reference proteome</keyword>
<evidence type="ECO:0000256" key="3">
    <source>
        <dbReference type="SAM" id="MobiDB-lite"/>
    </source>
</evidence>
<dbReference type="SMART" id="SM00119">
    <property type="entry name" value="HECTc"/>
    <property type="match status" value="1"/>
</dbReference>
<dbReference type="InterPro" id="IPR042469">
    <property type="entry name" value="HECTD3"/>
</dbReference>
<protein>
    <submittedName>
        <fullName evidence="5">HECT domain containing 3</fullName>
    </submittedName>
</protein>
<feature type="domain" description="HECT" evidence="4">
    <location>
        <begin position="3437"/>
        <end position="3785"/>
    </location>
</feature>
<dbReference type="Gene3D" id="3.90.1750.10">
    <property type="entry name" value="Hect, E3 ligase catalytic domains"/>
    <property type="match status" value="1"/>
</dbReference>
<dbReference type="PANTHER" id="PTHR46654:SF1">
    <property type="entry name" value="E3 UBIQUITIN-PROTEIN LIGASE HECTD3"/>
    <property type="match status" value="1"/>
</dbReference>
<organism evidence="5 6">
    <name type="scientific">Thecamonas trahens ATCC 50062</name>
    <dbReference type="NCBI Taxonomy" id="461836"/>
    <lineage>
        <taxon>Eukaryota</taxon>
        <taxon>Apusozoa</taxon>
        <taxon>Apusomonadida</taxon>
        <taxon>Apusomonadidae</taxon>
        <taxon>Thecamonas</taxon>
    </lineage>
</organism>
<dbReference type="SUPFAM" id="SSF56204">
    <property type="entry name" value="Hect, E3 ligase catalytic domain"/>
    <property type="match status" value="1"/>
</dbReference>
<dbReference type="InterPro" id="IPR000569">
    <property type="entry name" value="HECT_dom"/>
</dbReference>
<evidence type="ECO:0000256" key="1">
    <source>
        <dbReference type="ARBA" id="ARBA00022786"/>
    </source>
</evidence>
<accession>A0A0L0DJG9</accession>
<feature type="region of interest" description="Disordered" evidence="3">
    <location>
        <begin position="2970"/>
        <end position="3015"/>
    </location>
</feature>
<dbReference type="STRING" id="461836.A0A0L0DJG9"/>
<evidence type="ECO:0000313" key="5">
    <source>
        <dbReference type="EMBL" id="KNC52457.1"/>
    </source>
</evidence>
<evidence type="ECO:0000256" key="2">
    <source>
        <dbReference type="PROSITE-ProRule" id="PRU00104"/>
    </source>
</evidence>
<dbReference type="eggNOG" id="KOG1426">
    <property type="taxonomic scope" value="Eukaryota"/>
</dbReference>
<name>A0A0L0DJG9_THETB</name>
<dbReference type="PANTHER" id="PTHR46654">
    <property type="entry name" value="E3 UBIQUITIN-PROTEIN LIGASE HECTD3"/>
    <property type="match status" value="1"/>
</dbReference>
<dbReference type="EMBL" id="GL349473">
    <property type="protein sequence ID" value="KNC52457.1"/>
    <property type="molecule type" value="Genomic_DNA"/>
</dbReference>
<reference evidence="5 6" key="1">
    <citation type="submission" date="2010-05" db="EMBL/GenBank/DDBJ databases">
        <title>The Genome Sequence of Thecamonas trahens ATCC 50062.</title>
        <authorList>
            <consortium name="The Broad Institute Genome Sequencing Platform"/>
            <person name="Russ C."/>
            <person name="Cuomo C."/>
            <person name="Shea T."/>
            <person name="Young S.K."/>
            <person name="Zeng Q."/>
            <person name="Koehrsen M."/>
            <person name="Haas B."/>
            <person name="Borodovsky M."/>
            <person name="Guigo R."/>
            <person name="Alvarado L."/>
            <person name="Berlin A."/>
            <person name="Bochicchio J."/>
            <person name="Borenstein D."/>
            <person name="Chapman S."/>
            <person name="Chen Z."/>
            <person name="Freedman E."/>
            <person name="Gellesch M."/>
            <person name="Goldberg J."/>
            <person name="Griggs A."/>
            <person name="Gujja S."/>
            <person name="Heilman E."/>
            <person name="Heiman D."/>
            <person name="Hepburn T."/>
            <person name="Howarth C."/>
            <person name="Jen D."/>
            <person name="Larson L."/>
            <person name="Mehta T."/>
            <person name="Park D."/>
            <person name="Pearson M."/>
            <person name="Roberts A."/>
            <person name="Saif S."/>
            <person name="Shenoy N."/>
            <person name="Sisk P."/>
            <person name="Stolte C."/>
            <person name="Sykes S."/>
            <person name="Thomson T."/>
            <person name="Walk T."/>
            <person name="White J."/>
            <person name="Yandava C."/>
            <person name="Burger G."/>
            <person name="Gray M.W."/>
            <person name="Holland P.W.H."/>
            <person name="King N."/>
            <person name="Lang F.B.F."/>
            <person name="Roger A.J."/>
            <person name="Ruiz-Trillo I."/>
            <person name="Lander E."/>
            <person name="Nusbaum C."/>
        </authorList>
    </citation>
    <scope>NUCLEOTIDE SEQUENCE [LARGE SCALE GENOMIC DNA]</scope>
    <source>
        <strain evidence="5 6">ATCC 50062</strain>
    </source>
</reference>
<feature type="region of interest" description="Disordered" evidence="3">
    <location>
        <begin position="1927"/>
        <end position="1947"/>
    </location>
</feature>
<dbReference type="RefSeq" id="XP_013755260.1">
    <property type="nucleotide sequence ID" value="XM_013899806.1"/>
</dbReference>
<dbReference type="PROSITE" id="PS50237">
    <property type="entry name" value="HECT"/>
    <property type="match status" value="1"/>
</dbReference>
<dbReference type="Proteomes" id="UP000054408">
    <property type="component" value="Unassembled WGS sequence"/>
</dbReference>
<dbReference type="GeneID" id="25566801"/>
<feature type="active site" description="Glycyl thioester intermediate" evidence="2">
    <location>
        <position position="3750"/>
    </location>
</feature>
<keyword evidence="1 2" id="KW-0833">Ubl conjugation pathway</keyword>
<gene>
    <name evidence="5" type="ORF">AMSG_08014</name>
</gene>
<dbReference type="InterPro" id="IPR035983">
    <property type="entry name" value="Hect_E3_ubiquitin_ligase"/>
</dbReference>
<dbReference type="Gene3D" id="3.30.2410.10">
    <property type="entry name" value="Hect, E3 ligase catalytic domain"/>
    <property type="match status" value="1"/>
</dbReference>
<sequence length="3785" mass="396067">MFSYEESPTYDDESVHATWAAQREAETKSAPSLDHIKGEHNLRVLSGRCDNVDELYSWVRSTVAAAFAHCAADDVNKLATGMVARRSAVLAAAQHALINYIRQNCLWGAHIERPVLSCPLGGEPLPLALVSDETNAITALALAVDDTVRLDTVARTLAYLDAVVDTSFEVFRLDIGRPTSSNVYKYEISSRVVVATFSIIERWIAHDFCPPSLLARIVLHFVRLALDSRHVSLLARVVLVLRTPQLAALIDPVIASASDDLAALVNGLFNPPHRDAPIRFPTKGTSDPLLCWTHCWLNATVPAWSLQDPAVAELEVPYSADPLPLVAPFPQPGVDPLPTFSPPTNQARFGAATAPPVHEFASRPSTACTAAGFLYTHSHQGLSKIGTGHHGTELMRLYASNLHFKLAERGSLVAAGDWLLYRSPSIAPALFWVISPRSLRVVGRVLPDGSGSFATANLSAVLSPDAPDARSPVAACGNVVVVLHAAHDNPAALAAHPIQTHGLLTTWHASVVGDSPDAALDDPLTFLVLRKVGEHFVVKSVTRTPPPRSWASATDARHECNSPVIVAPGDYIGVVIPKGDSIQHDDLSADGSIVYTTAVPKDLALGTCIHLTLRRSMSFSFAASIVPSPDKPLPAIDSPLDASVLALCGLYTNGDELAIMLPPAEASPPPKGTSPHVCVGYVFSLATASESRHFVLGSPVEFPAVAYDPVDDILFSCFLCNGSVNAWGNQAHLLPRHLAPPQPAIPCLDSTAALASSLIRAIGWRSRVLRRTRSRDRSGPIVLACARELSRDAINALLDLASTAADPTDLAAALAALADNISFAADGHLIDWAVLLGPNFDVIADAARALFCAPGAPVTRDILADALPLLCHTPALAADLVCDALAADPASPIIDAFASLSRTTLLTGPILDMSRPALMRALRALVDAAVLPHAPPGPARLLAQLSATLYALGADHVVHNTLDANSRTASQEAADTSRLVDLLNWILPGYITPLMSAIAALSPSAIDLSPTSLAATLAFPAIASLTALLEHGEAELAVASAGDALASLATALGGLLDSARASLAAQGIPLDIGILPDTPCRARRRVIESKHPYLRVESRMVIDQAPAERMTIEFDSASALDSGDELQIFTRDHKTKNFDVLVSSFNADMSPPVPFVVPGEEMLLVLKTTAPQPDSDPPSKASNYGFCLVITPHDPVANVHSAREASIVRAIAHLHTRLLATLYAPRDASSASLRNLAPGAISWADAALLHGGYVTEAASDAADDLAAPLRDSQPCSSAADGYTQFVWAIARGEQVTDSSSHAVAAAARFWDAAQLALASATSSLPLDRFDPHAILRRAVLAAFLKHTALVAEAYAIGAVAEPGLAPELRMHAPKVRKRKVKLSVSVPAPVTPDAASQFSPQLAAVVQAAADVVAWAFYERRSRGEAADADTVVAGLLAKAALLLRCNPSVGADRMAGGLGSSATSSSSAIDVATPAPASAQLAGSSSVKAFLKQWKAARVSSSLLASTMAADVVLFLKADIDVPDLCARLEQRSRFARARAVALAELARYLNNSGEVDDLALEALHAFARALHRAPRAQGRLGPHMLDGIRGCSADALASVCDYMCTLLTALVPVVASTSAAALPAMLCWALHFHKADRPLILSSGILPALWHMASVEGEPGLPAVVASSLFHTLSAVALGWGLGWPRLVVVGGPAPGVYPKTAVLVTASAASSYEKDLFSLVLSSLVGAYQDWRAALKSSPAGIPFFLEPTPYNLDELTSRAPPDVDADAEATWMAVHAVPAFAAPRAGRSDADALPEGGHAGFDHDATAALVADSDRSLVCQAALVVKGRTDAELAPLIDLITDVILPTRGALAAAGTLDLVASHDPRVKAAASLYASTSPALAVDILVASADIVARERQSSGTSNSAVSALEAFLNMTLVDGSLAGSESSSRRRRGAKSRTADDSIVSPRRLMSDALVTIGNSVTTGAPVCVQQVRLRATINTLAGLARAPIAAHFLARSPWLELVLALFCDTDLSPATRAAALAVLRAVLISTSPAMLVDDVPSASAAVARAAVVLGSPDASLSPVDPEPQTHTSHVTVCELLLRTASTLASGRDTSSITAAGLLEPLLVVLREFAAASPEWCEHIVRQLRESSSNPLVMLYLLAHAPPSLAIGARVFVAPPHVISGIVVAFGYNHELLVWSPAPNDDQPNAWWVPIDLVTPEPPLRSCSPGSAALALALWNDPEVVQIVTALALAPPTPVLADMERRRAAVAAVANLVSLGAEAPDLALPALQTLLRVALIPMPLTRVYTAAELTQAATAQLWAARHAAVNAPTLLGLKIDGSPAQLTVRGVACPTAMFRNGHCLTPPTPSDLELFRSALTSCSLVSSVAPTVPSPGHSAIVLAPQADNKVAWASLATMLQAMARRQPCAIVVLLGIPLVVATITSHGPQVVAATLERVLRLHQAPPLSLHTLPPSASVDKGKAEAGDAEPVEVAPFPSAPEARNGLLASELASLAFFDPNLAYGSNQQSAAVLGAGHVPGSGVLDAMSSASKSDLFALASGAADNVRALPTSNTSSSTALNAKERAALVGALPLARLLGGLTFWSARSGVVAALRALGTLDPQAVAETLVHDDLLRLLQMVAGSYNGIGSPVDAQELQDAAAAALRVWLAGAAPEPRAVFVKSVSTLVVGHMGRAQGAEKAKSLPPTNINPNRLAFTVPKGGLGVRLSFPPGLAGSSITVHNRDGSQTTVASSEPVLIPASAGDMYVNIQRASAGLPVACLTTLPLCNELATQPTLDMVTWAVELVGDVVDVDATSRIVAGMAELVVAGEMAPALRLRILRALNSLLRDADVAGSTAVASSLLRWFPHKSWQALFSAFMESGKVRGIDGATQIPDVLGMASPFARALCEAFVALRKLRARVKTGAPNMDVPDVTGADAADEAHTEMLVSDAARPKAARKVRTHDVSSFSVSAFAPTTTMARVQASSARFSSPSPSPSPVPSLSPSAGATSDVLGCDPEQADSPSATPESPVLDYWLGLSKSAPHEGPVMFDQLVRCVALLDGLARGDEPPAEALAAARASYVEAAKDDKLDVALRVDDTLMQMEPGLVAKLASGVTRRANAGSLPGSRSVFVSSSSTTDGYAIELGKALVLRAGASGARLRIGSITIEPVRASGTPELREAFLYLVDTSECGDDSLPGIITELESAAQQGILGGAIQRMAPVVYAERFQVNQSSLVVSLRRPVTADVAVVVARTARLDNTSLELGRTRVESVWMAGRALNGHGTASCAGLVGVGAADAAAAINAVVAKHYPHATSTESTSVLGPTTTVVGELCGLNVDPIEAVVTAAEDGLAVDSDAVVWVRFVNLVALAAMQHCDVGRAGVIAHALARIKPLVLADVASRLVEAALQVSQSQTEAHGRPTLTFDRMKAAAATTLDETLFGQLVTALVDCGPELLVRRERAWRVKFVGEGASDAGGPYREVFSGACAELMSASSVVSLFVPCGNAVSGFGSNREAFVVAPGAVSDGETQALRVLGWLMGHALRSGLTLDLLLTSVFWKYMVGEEVGRADLAAMDQMCCQSLDAVREIEAQGVGPETFSDVIDDVFEVHLSDGTVRELVPGGASMPVTFERRAEWADLVEAARLHEGDAQLAVIRAGLGSVAPLTALSLLGAEQLEQRVCGVPHIDVAILKASTVYSSLSEADDVVLWLWRALESFDDAERRLFLKFVWAAPLDADEGPALYSARASGVVTGGEHDTFLPVSHTCWFQLDLPAYSSYEVLRERLEFAIRHCASIDTDFTV</sequence>
<evidence type="ECO:0000259" key="4">
    <source>
        <dbReference type="PROSITE" id="PS50237"/>
    </source>
</evidence>
<dbReference type="GO" id="GO:0004842">
    <property type="term" value="F:ubiquitin-protein transferase activity"/>
    <property type="evidence" value="ECO:0007669"/>
    <property type="project" value="InterPro"/>
</dbReference>